<organism evidence="2">
    <name type="scientific">Zea mays</name>
    <name type="common">Maize</name>
    <dbReference type="NCBI Taxonomy" id="4577"/>
    <lineage>
        <taxon>Eukaryota</taxon>
        <taxon>Viridiplantae</taxon>
        <taxon>Streptophyta</taxon>
        <taxon>Embryophyta</taxon>
        <taxon>Tracheophyta</taxon>
        <taxon>Spermatophyta</taxon>
        <taxon>Magnoliopsida</taxon>
        <taxon>Liliopsida</taxon>
        <taxon>Poales</taxon>
        <taxon>Poaceae</taxon>
        <taxon>PACMAD clade</taxon>
        <taxon>Panicoideae</taxon>
        <taxon>Andropogonodae</taxon>
        <taxon>Andropogoneae</taxon>
        <taxon>Tripsacinae</taxon>
        <taxon>Zea</taxon>
    </lineage>
</organism>
<feature type="region of interest" description="Disordered" evidence="1">
    <location>
        <begin position="39"/>
        <end position="66"/>
    </location>
</feature>
<dbReference type="AlphaFoldDB" id="A0A1D6LH95"/>
<dbReference type="EMBL" id="CM000782">
    <property type="protein sequence ID" value="AQK79253.1"/>
    <property type="molecule type" value="Genomic_DNA"/>
</dbReference>
<gene>
    <name evidence="2" type="ORF">ZEAMMB73_Zm00001d035560</name>
</gene>
<feature type="region of interest" description="Disordered" evidence="1">
    <location>
        <begin position="1"/>
        <end position="24"/>
    </location>
</feature>
<protein>
    <submittedName>
        <fullName evidence="2">Uncharacterized protein</fullName>
    </submittedName>
</protein>
<name>A0A1D6LH95_MAIZE</name>
<evidence type="ECO:0000256" key="1">
    <source>
        <dbReference type="SAM" id="MobiDB-lite"/>
    </source>
</evidence>
<sequence>MAENPAPSSPLVTSPDAAAPPLPAEFTKLTFRSLYIRRTGPGSREMTRHNNSQTSRTPSLSPRLGYGVEVEGRRRTSRRRSHHSVCTASPFELVLPSTPSSSRILIEVARGALLGDGVDLAATFERSILATPRLSGRSQEHTACLKAPPR</sequence>
<feature type="compositionally biased region" description="Polar residues" evidence="1">
    <location>
        <begin position="49"/>
        <end position="60"/>
    </location>
</feature>
<accession>A0A1D6LH95</accession>
<proteinExistence type="predicted"/>
<reference evidence="2" key="1">
    <citation type="submission" date="2015-12" db="EMBL/GenBank/DDBJ databases">
        <title>Update maize B73 reference genome by single molecule sequencing technologies.</title>
        <authorList>
            <consortium name="Maize Genome Sequencing Project"/>
            <person name="Ware D."/>
        </authorList>
    </citation>
    <scope>NUCLEOTIDE SEQUENCE</scope>
    <source>
        <tissue evidence="2">Seedling</tissue>
    </source>
</reference>
<evidence type="ECO:0000313" key="2">
    <source>
        <dbReference type="EMBL" id="AQK79253.1"/>
    </source>
</evidence>